<dbReference type="OrthoDB" id="371169at2"/>
<dbReference type="Proteomes" id="UP000283255">
    <property type="component" value="Unassembled WGS sequence"/>
</dbReference>
<dbReference type="RefSeq" id="WP_119909816.1">
    <property type="nucleotide sequence ID" value="NZ_QZCH01000004.1"/>
</dbReference>
<gene>
    <name evidence="2" type="ORF">D1Z90_05855</name>
</gene>
<proteinExistence type="predicted"/>
<keyword evidence="3" id="KW-1185">Reference proteome</keyword>
<comment type="caution">
    <text evidence="2">The sequence shown here is derived from an EMBL/GenBank/DDBJ whole genome shotgun (WGS) entry which is preliminary data.</text>
</comment>
<evidence type="ECO:0000259" key="1">
    <source>
        <dbReference type="Pfam" id="PF07866"/>
    </source>
</evidence>
<dbReference type="EMBL" id="QZCH01000004">
    <property type="protein sequence ID" value="RJG49481.1"/>
    <property type="molecule type" value="Genomic_DNA"/>
</dbReference>
<dbReference type="Pfam" id="PF07866">
    <property type="entry name" value="DUF1653"/>
    <property type="match status" value="1"/>
</dbReference>
<dbReference type="InterPro" id="IPR023387">
    <property type="entry name" value="DUF1653-like_dom"/>
</dbReference>
<name>A0A418YHA3_9GAMM</name>
<reference evidence="2 3" key="2">
    <citation type="submission" date="2019-01" db="EMBL/GenBank/DDBJ databases">
        <title>Motilimonas pumilus sp. nov., isolated from the gut of sea cucumber (Apostichopus japonicus).</title>
        <authorList>
            <person name="Wang F.-Q."/>
            <person name="Ren L.-H."/>
            <person name="Lin Y.-W."/>
            <person name="Sun G.-H."/>
            <person name="Du Z.-J."/>
            <person name="Zhao J.-X."/>
            <person name="Liu X.-J."/>
            <person name="Liu L.-J."/>
        </authorList>
    </citation>
    <scope>NUCLEOTIDE SEQUENCE [LARGE SCALE GENOMIC DNA]</scope>
    <source>
        <strain evidence="2 3">PLHSC7-2</strain>
    </source>
</reference>
<feature type="domain" description="DUF1653" evidence="1">
    <location>
        <begin position="8"/>
        <end position="68"/>
    </location>
</feature>
<accession>A0A418YHA3</accession>
<evidence type="ECO:0000313" key="2">
    <source>
        <dbReference type="EMBL" id="RJG49481.1"/>
    </source>
</evidence>
<dbReference type="InterPro" id="IPR037135">
    <property type="entry name" value="DUF1653-like_dom_sf"/>
</dbReference>
<sequence>MKPPFTPGKYQHYKGNFYQVIDLACHSESEQWHVVYRPLYGSGDLWVRPYDMFFEAVITPQGKLPRFTLITPSE</sequence>
<reference evidence="2 3" key="1">
    <citation type="submission" date="2018-09" db="EMBL/GenBank/DDBJ databases">
        <authorList>
            <person name="Wang F."/>
        </authorList>
    </citation>
    <scope>NUCLEOTIDE SEQUENCE [LARGE SCALE GENOMIC DNA]</scope>
    <source>
        <strain evidence="2 3">PLHSC7-2</strain>
    </source>
</reference>
<organism evidence="2 3">
    <name type="scientific">Motilimonas pumila</name>
    <dbReference type="NCBI Taxonomy" id="2303987"/>
    <lineage>
        <taxon>Bacteria</taxon>
        <taxon>Pseudomonadati</taxon>
        <taxon>Pseudomonadota</taxon>
        <taxon>Gammaproteobacteria</taxon>
        <taxon>Alteromonadales</taxon>
        <taxon>Alteromonadales genera incertae sedis</taxon>
        <taxon>Motilimonas</taxon>
    </lineage>
</organism>
<protein>
    <submittedName>
        <fullName evidence="2">DUF1653 domain-containing protein</fullName>
    </submittedName>
</protein>
<dbReference type="Gene3D" id="2.30.30.320">
    <property type="entry name" value="DUF1653-like domain"/>
    <property type="match status" value="1"/>
</dbReference>
<evidence type="ECO:0000313" key="3">
    <source>
        <dbReference type="Proteomes" id="UP000283255"/>
    </source>
</evidence>
<dbReference type="AlphaFoldDB" id="A0A418YHA3"/>